<keyword evidence="2" id="KW-1185">Reference proteome</keyword>
<organism evidence="1 2">
    <name type="scientific">Engystomops pustulosus</name>
    <name type="common">Tungara frog</name>
    <name type="synonym">Physalaemus pustulosus</name>
    <dbReference type="NCBI Taxonomy" id="76066"/>
    <lineage>
        <taxon>Eukaryota</taxon>
        <taxon>Metazoa</taxon>
        <taxon>Chordata</taxon>
        <taxon>Craniata</taxon>
        <taxon>Vertebrata</taxon>
        <taxon>Euteleostomi</taxon>
        <taxon>Amphibia</taxon>
        <taxon>Batrachia</taxon>
        <taxon>Anura</taxon>
        <taxon>Neobatrachia</taxon>
        <taxon>Hyloidea</taxon>
        <taxon>Leptodactylidae</taxon>
        <taxon>Leiuperinae</taxon>
        <taxon>Engystomops</taxon>
    </lineage>
</organism>
<proteinExistence type="predicted"/>
<comment type="caution">
    <text evidence="1">The sequence shown here is derived from an EMBL/GenBank/DDBJ whole genome shotgun (WGS) entry which is preliminary data.</text>
</comment>
<gene>
    <name evidence="1" type="ORF">GDO81_021388</name>
</gene>
<evidence type="ECO:0000313" key="1">
    <source>
        <dbReference type="EMBL" id="KAG8545115.1"/>
    </source>
</evidence>
<protein>
    <submittedName>
        <fullName evidence="1">Uncharacterized protein</fullName>
    </submittedName>
</protein>
<dbReference type="EMBL" id="WNYA01001794">
    <property type="protein sequence ID" value="KAG8545115.1"/>
    <property type="molecule type" value="Genomic_DNA"/>
</dbReference>
<evidence type="ECO:0000313" key="2">
    <source>
        <dbReference type="Proteomes" id="UP000824782"/>
    </source>
</evidence>
<dbReference type="AlphaFoldDB" id="A0AAV6ZCU4"/>
<sequence>MGISFGYTRLPTSSHPFHLLYFGTSWEGAVLSVVQWVHGMIGFLGGWGGLDLVTLRQLWADDLFGTSTDPCSFCPVILYWQC</sequence>
<accession>A0AAV6ZCU4</accession>
<dbReference type="Proteomes" id="UP000824782">
    <property type="component" value="Unassembled WGS sequence"/>
</dbReference>
<reference evidence="1" key="1">
    <citation type="thesis" date="2020" institute="ProQuest LLC" country="789 East Eisenhower Parkway, Ann Arbor, MI, USA">
        <title>Comparative Genomics and Chromosome Evolution.</title>
        <authorList>
            <person name="Mudd A.B."/>
        </authorList>
    </citation>
    <scope>NUCLEOTIDE SEQUENCE</scope>
    <source>
        <strain evidence="1">237g6f4</strain>
        <tissue evidence="1">Blood</tissue>
    </source>
</reference>
<name>A0AAV6ZCU4_ENGPU</name>